<evidence type="ECO:0000256" key="9">
    <source>
        <dbReference type="SAM" id="MobiDB-lite"/>
    </source>
</evidence>
<dbReference type="PANTHER" id="PTHR42711">
    <property type="entry name" value="ABC TRANSPORTER ATP-BINDING PROTEIN"/>
    <property type="match status" value="1"/>
</dbReference>
<feature type="compositionally biased region" description="Low complexity" evidence="9">
    <location>
        <begin position="13"/>
        <end position="26"/>
    </location>
</feature>
<evidence type="ECO:0000259" key="12">
    <source>
        <dbReference type="PROSITE" id="PS51012"/>
    </source>
</evidence>
<evidence type="ECO:0000256" key="8">
    <source>
        <dbReference type="ARBA" id="ARBA00023136"/>
    </source>
</evidence>
<evidence type="ECO:0000256" key="3">
    <source>
        <dbReference type="ARBA" id="ARBA00022448"/>
    </source>
</evidence>
<evidence type="ECO:0000259" key="11">
    <source>
        <dbReference type="PROSITE" id="PS50893"/>
    </source>
</evidence>
<dbReference type="InterPro" id="IPR022403">
    <property type="entry name" value="Alc_ABC_transptr_permease"/>
</dbReference>
<keyword evidence="7 10" id="KW-1133">Transmembrane helix</keyword>
<dbReference type="NCBIfam" id="TIGR03861">
    <property type="entry name" value="phenyl_ABC_PedC"/>
    <property type="match status" value="1"/>
</dbReference>
<evidence type="ECO:0000256" key="2">
    <source>
        <dbReference type="ARBA" id="ARBA00005417"/>
    </source>
</evidence>
<dbReference type="InterPro" id="IPR003593">
    <property type="entry name" value="AAA+_ATPase"/>
</dbReference>
<dbReference type="Pfam" id="PF01061">
    <property type="entry name" value="ABC2_membrane"/>
    <property type="match status" value="1"/>
</dbReference>
<dbReference type="Gene3D" id="3.40.50.300">
    <property type="entry name" value="P-loop containing nucleotide triphosphate hydrolases"/>
    <property type="match status" value="1"/>
</dbReference>
<protein>
    <submittedName>
        <fullName evidence="13">ABCA3 protein</fullName>
    </submittedName>
</protein>
<organism evidence="13 14">
    <name type="scientific">Symbiodinium necroappetens</name>
    <dbReference type="NCBI Taxonomy" id="1628268"/>
    <lineage>
        <taxon>Eukaryota</taxon>
        <taxon>Sar</taxon>
        <taxon>Alveolata</taxon>
        <taxon>Dinophyceae</taxon>
        <taxon>Suessiales</taxon>
        <taxon>Symbiodiniaceae</taxon>
        <taxon>Symbiodinium</taxon>
    </lineage>
</organism>
<keyword evidence="14" id="KW-1185">Reference proteome</keyword>
<dbReference type="InterPro" id="IPR013525">
    <property type="entry name" value="ABC2_TM"/>
</dbReference>
<evidence type="ECO:0000313" key="14">
    <source>
        <dbReference type="Proteomes" id="UP000601435"/>
    </source>
</evidence>
<dbReference type="Proteomes" id="UP000601435">
    <property type="component" value="Unassembled WGS sequence"/>
</dbReference>
<proteinExistence type="inferred from homology"/>
<keyword evidence="6" id="KW-0067">ATP-binding</keyword>
<dbReference type="GO" id="GO:0140359">
    <property type="term" value="F:ABC-type transporter activity"/>
    <property type="evidence" value="ECO:0007669"/>
    <property type="project" value="InterPro"/>
</dbReference>
<dbReference type="InterPro" id="IPR000412">
    <property type="entry name" value="ABC_2_transport"/>
</dbReference>
<keyword evidence="3" id="KW-0813">Transport</keyword>
<evidence type="ECO:0000313" key="13">
    <source>
        <dbReference type="EMBL" id="CAE7916007.1"/>
    </source>
</evidence>
<dbReference type="PANTHER" id="PTHR42711:SF5">
    <property type="entry name" value="ABC TRANSPORTER ATP-BINDING PROTEIN NATA"/>
    <property type="match status" value="1"/>
</dbReference>
<evidence type="ECO:0000256" key="5">
    <source>
        <dbReference type="ARBA" id="ARBA00022741"/>
    </source>
</evidence>
<dbReference type="PROSITE" id="PS50893">
    <property type="entry name" value="ABC_TRANSPORTER_2"/>
    <property type="match status" value="1"/>
</dbReference>
<name>A0A813BPP4_9DINO</name>
<keyword evidence="8 10" id="KW-0472">Membrane</keyword>
<feature type="region of interest" description="Disordered" evidence="9">
    <location>
        <begin position="1"/>
        <end position="26"/>
    </location>
</feature>
<dbReference type="GO" id="GO:0043190">
    <property type="term" value="C:ATP-binding cassette (ABC) transporter complex"/>
    <property type="evidence" value="ECO:0007669"/>
    <property type="project" value="InterPro"/>
</dbReference>
<evidence type="ECO:0000256" key="1">
    <source>
        <dbReference type="ARBA" id="ARBA00004141"/>
    </source>
</evidence>
<comment type="caution">
    <text evidence="13">The sequence shown here is derived from an EMBL/GenBank/DDBJ whole genome shotgun (WGS) entry which is preliminary data.</text>
</comment>
<feature type="transmembrane region" description="Helical" evidence="10">
    <location>
        <begin position="398"/>
        <end position="420"/>
    </location>
</feature>
<dbReference type="AlphaFoldDB" id="A0A813BPP4"/>
<evidence type="ECO:0000256" key="7">
    <source>
        <dbReference type="ARBA" id="ARBA00022989"/>
    </source>
</evidence>
<reference evidence="13" key="1">
    <citation type="submission" date="2021-02" db="EMBL/GenBank/DDBJ databases">
        <authorList>
            <person name="Dougan E. K."/>
            <person name="Rhodes N."/>
            <person name="Thang M."/>
            <person name="Chan C."/>
        </authorList>
    </citation>
    <scope>NUCLEOTIDE SEQUENCE</scope>
</reference>
<feature type="transmembrane region" description="Helical" evidence="10">
    <location>
        <begin position="369"/>
        <end position="392"/>
    </location>
</feature>
<dbReference type="GO" id="GO:0005524">
    <property type="term" value="F:ATP binding"/>
    <property type="evidence" value="ECO:0007669"/>
    <property type="project" value="UniProtKB-KW"/>
</dbReference>
<sequence length="522" mass="55440">MDRTAAPDDTENAGSPAPTSGAASPDPLRVAGLRFAYGDRPALRDVSFRVPAGAVTVLLGPNGAGKTTLLGLVTGLLAPQAGRIRIAGKSRARDGAGVLSALGIVFQQPTLDLDLSVAQNLAYFAGLRGLSRAETRTGLRRELQRFGLWERRHEAVRRLNGGHRRRVEIARACLDSPPLLVLDEPTVGLDIPTRRALVADLHARAQEAGAAVLWATHLSDEVWPGDRLLVLDRGELRAAGSLEQVLAQTGAPDLEAAFDALTGPPPAPAAAALRFLHQRSRLLAALVRPLLWLLIFGLGLRAAIALPQVAPYGAAVAYELYLVPGLIGMIQLFNGMQSSLSMVYDREMGSMRVLLTTPLPRPVLLVGKLLAGVCVSLIQVYAFLAIAALFGLRFAPAGYLALLPALLLTGLLLGAAGLLLSSLVRQLENFAGVMNFVIFPAFFLSTALYPLSVLRESSPLIAAVCRLNPFTYAVELLRFTLHLQVNLPSLAVVAAATAALGLAAVWSYDPRRWHSRGGPAGA</sequence>
<feature type="transmembrane region" description="Helical" evidence="10">
    <location>
        <begin position="310"/>
        <end position="333"/>
    </location>
</feature>
<feature type="transmembrane region" description="Helical" evidence="10">
    <location>
        <begin position="432"/>
        <end position="451"/>
    </location>
</feature>
<dbReference type="EMBL" id="CAJNJA010075864">
    <property type="protein sequence ID" value="CAE7916007.1"/>
    <property type="molecule type" value="Genomic_DNA"/>
</dbReference>
<dbReference type="InterPro" id="IPR047817">
    <property type="entry name" value="ABC2_TM_bact-type"/>
</dbReference>
<gene>
    <name evidence="13" type="primary">ABCA3</name>
    <name evidence="13" type="ORF">SNEC2469_LOCUS31392</name>
</gene>
<dbReference type="SUPFAM" id="SSF52540">
    <property type="entry name" value="P-loop containing nucleoside triphosphate hydrolases"/>
    <property type="match status" value="1"/>
</dbReference>
<dbReference type="PROSITE" id="PS51012">
    <property type="entry name" value="ABC_TM2"/>
    <property type="match status" value="1"/>
</dbReference>
<comment type="similarity">
    <text evidence="2">Belongs to the ABC transporter superfamily.</text>
</comment>
<evidence type="ECO:0000256" key="6">
    <source>
        <dbReference type="ARBA" id="ARBA00022840"/>
    </source>
</evidence>
<dbReference type="InterPro" id="IPR027417">
    <property type="entry name" value="P-loop_NTPase"/>
</dbReference>
<evidence type="ECO:0000256" key="4">
    <source>
        <dbReference type="ARBA" id="ARBA00022692"/>
    </source>
</evidence>
<feature type="domain" description="ABC transmembrane type-2" evidence="12">
    <location>
        <begin position="280"/>
        <end position="511"/>
    </location>
</feature>
<feature type="transmembrane region" description="Helical" evidence="10">
    <location>
        <begin position="282"/>
        <end position="304"/>
    </location>
</feature>
<feature type="domain" description="ABC transporter" evidence="11">
    <location>
        <begin position="28"/>
        <end position="258"/>
    </location>
</feature>
<dbReference type="PRINTS" id="PR00164">
    <property type="entry name" value="ABC2TRNSPORT"/>
</dbReference>
<dbReference type="InterPro" id="IPR050763">
    <property type="entry name" value="ABC_transporter_ATP-binding"/>
</dbReference>
<dbReference type="SMART" id="SM00382">
    <property type="entry name" value="AAA"/>
    <property type="match status" value="1"/>
</dbReference>
<comment type="subcellular location">
    <subcellularLocation>
        <location evidence="1">Membrane</location>
        <topology evidence="1">Multi-pass membrane protein</topology>
    </subcellularLocation>
</comment>
<evidence type="ECO:0000256" key="10">
    <source>
        <dbReference type="SAM" id="Phobius"/>
    </source>
</evidence>
<feature type="transmembrane region" description="Helical" evidence="10">
    <location>
        <begin position="487"/>
        <end position="508"/>
    </location>
</feature>
<accession>A0A813BPP4</accession>
<dbReference type="Pfam" id="PF00005">
    <property type="entry name" value="ABC_tran"/>
    <property type="match status" value="1"/>
</dbReference>
<dbReference type="OrthoDB" id="6512918at2759"/>
<keyword evidence="4 10" id="KW-0812">Transmembrane</keyword>
<dbReference type="GO" id="GO:0016887">
    <property type="term" value="F:ATP hydrolysis activity"/>
    <property type="evidence" value="ECO:0007669"/>
    <property type="project" value="InterPro"/>
</dbReference>
<dbReference type="InterPro" id="IPR003439">
    <property type="entry name" value="ABC_transporter-like_ATP-bd"/>
</dbReference>
<keyword evidence="5" id="KW-0547">Nucleotide-binding</keyword>